<feature type="domain" description="Caspase family p20" evidence="8">
    <location>
        <begin position="169"/>
        <end position="235"/>
    </location>
</feature>
<evidence type="ECO:0000256" key="1">
    <source>
        <dbReference type="ARBA" id="ARBA00006019"/>
    </source>
</evidence>
<reference evidence="10" key="1">
    <citation type="submission" date="2014-04" db="EMBL/GenBank/DDBJ databases">
        <title>Evolutionary Origins and Diversification of the Mycorrhizal Mutualists.</title>
        <authorList>
            <consortium name="DOE Joint Genome Institute"/>
            <consortium name="Mycorrhizal Genomics Consortium"/>
            <person name="Kohler A."/>
            <person name="Kuo A."/>
            <person name="Nagy L.G."/>
            <person name="Floudas D."/>
            <person name="Copeland A."/>
            <person name="Barry K.W."/>
            <person name="Cichocki N."/>
            <person name="Veneault-Fourrey C."/>
            <person name="LaButti K."/>
            <person name="Lindquist E.A."/>
            <person name="Lipzen A."/>
            <person name="Lundell T."/>
            <person name="Morin E."/>
            <person name="Murat C."/>
            <person name="Riley R."/>
            <person name="Ohm R."/>
            <person name="Sun H."/>
            <person name="Tunlid A."/>
            <person name="Henrissat B."/>
            <person name="Grigoriev I.V."/>
            <person name="Hibbett D.S."/>
            <person name="Martin F."/>
        </authorList>
    </citation>
    <scope>NUCLEOTIDE SEQUENCE [LARGE SCALE GENOMIC DNA]</scope>
    <source>
        <strain evidence="10">FD-334 SS-4</strain>
    </source>
</reference>
<evidence type="ECO:0000256" key="4">
    <source>
        <dbReference type="PROSITE-ProRule" id="PRU00330"/>
    </source>
</evidence>
<dbReference type="InterPro" id="IPR019559">
    <property type="entry name" value="Cullin_neddylation_domain"/>
</dbReference>
<dbReference type="STRING" id="945553.A0A0D2PLQ5"/>
<protein>
    <recommendedName>
        <fullName evidence="11">Cullin family profile domain-containing protein</fullName>
    </recommendedName>
</protein>
<dbReference type="InterPro" id="IPR036388">
    <property type="entry name" value="WH-like_DNA-bd_sf"/>
</dbReference>
<feature type="domain" description="Cullin family profile" evidence="7">
    <location>
        <begin position="401"/>
        <end position="627"/>
    </location>
</feature>
<proteinExistence type="inferred from homology"/>
<accession>A0A0D2PLQ5</accession>
<evidence type="ECO:0000256" key="6">
    <source>
        <dbReference type="SAM" id="MobiDB-lite"/>
    </source>
</evidence>
<dbReference type="Pfam" id="PF10557">
    <property type="entry name" value="Cullin_Nedd8"/>
    <property type="match status" value="1"/>
</dbReference>
<dbReference type="AlphaFoldDB" id="A0A0D2PLQ5"/>
<feature type="compositionally biased region" description="Polar residues" evidence="6">
    <location>
        <begin position="359"/>
        <end position="373"/>
    </location>
</feature>
<dbReference type="OMA" id="NYQEQTW"/>
<sequence>MVLQVETNGSFAESKPPAGDKQLALLRRCIRIIGTVKPEFTIQDPLPATYEGIFNACRSAVVVSGLGEDLYNILKIELEQSIGSMSKLLMSSKHEDVAWISLFNDLFSWFEGQIALLTSLLTYLDQVYVVQHRDTLNVRDLAYSLVSERIFLSADIVSRLLAGVKTWVLAERLSHSAHPNRAVIPVLVSHLLRHHQYTAIEKEYVDLTQSFYQQESAEKAESLKAEPRVFFEQACTRISEESARVEAVLPVSAWSLVRTSTEWALWGGRVEWICKSIVSGCMSEQDFATLKKMYSLFSRVSGTSALCNAFAMHVRTTVATIVSDETQDDNMVQRLLDFKEFADQTVVKSFVAVADSRPTDSSATDPPEASTSKLPDMQPDQKFLYAITDAFATGFKARRSKPAEMIAKYVDRAMRKGQGKASDTEFQGLLDKVLALYRFTDDKDVFRTFYHRSLARRLLLEKSASDDFERAVLKKLKEKYDPEFGMGEEMFKDLALSRESITEYHSKLPDDSPGNQLNAMVLKRSAWPFTAQKHTVDLPPNMQEELTKYTEFYKAAHTGYVLDWDHSLGSATLKARFNAGVKELSVSLYQTIVLLLFNGAVTIPFGDIKEQTRMEDAELRRVLQSLACGKKKVLKKSPPGKDVNDADVFRFNVDFDDPHAKIHINSIQVKVSPEESKRTNASIEDDRKHYLDAAIVRLMKARKEMSYEQLKAATIDAVKGHFVPQVDTIKKRIDSLVEMEYLERSKEDRNKYKYIA</sequence>
<dbReference type="GO" id="GO:0006511">
    <property type="term" value="P:ubiquitin-dependent protein catabolic process"/>
    <property type="evidence" value="ECO:0007669"/>
    <property type="project" value="InterPro"/>
</dbReference>
<dbReference type="InterPro" id="IPR036390">
    <property type="entry name" value="WH_DNA-bd_sf"/>
</dbReference>
<organism evidence="9 10">
    <name type="scientific">Hypholoma sublateritium (strain FD-334 SS-4)</name>
    <dbReference type="NCBI Taxonomy" id="945553"/>
    <lineage>
        <taxon>Eukaryota</taxon>
        <taxon>Fungi</taxon>
        <taxon>Dikarya</taxon>
        <taxon>Basidiomycota</taxon>
        <taxon>Agaricomycotina</taxon>
        <taxon>Agaricomycetes</taxon>
        <taxon>Agaricomycetidae</taxon>
        <taxon>Agaricales</taxon>
        <taxon>Agaricineae</taxon>
        <taxon>Strophariaceae</taxon>
        <taxon>Hypholoma</taxon>
    </lineage>
</organism>
<dbReference type="InterPro" id="IPR001373">
    <property type="entry name" value="Cullin_N"/>
</dbReference>
<dbReference type="InterPro" id="IPR045093">
    <property type="entry name" value="Cullin"/>
</dbReference>
<dbReference type="Gene3D" id="3.30.230.130">
    <property type="entry name" value="Cullin, Chain C, Domain 2"/>
    <property type="match status" value="1"/>
</dbReference>
<dbReference type="SMART" id="SM00182">
    <property type="entry name" value="CULLIN"/>
    <property type="match status" value="1"/>
</dbReference>
<keyword evidence="3" id="KW-0832">Ubl conjugation</keyword>
<dbReference type="Pfam" id="PF00888">
    <property type="entry name" value="Cullin"/>
    <property type="match status" value="1"/>
</dbReference>
<dbReference type="PROSITE" id="PS50069">
    <property type="entry name" value="CULLIN_2"/>
    <property type="match status" value="1"/>
</dbReference>
<evidence type="ECO:0000256" key="3">
    <source>
        <dbReference type="ARBA" id="ARBA00022843"/>
    </source>
</evidence>
<keyword evidence="2" id="KW-1017">Isopeptide bond</keyword>
<dbReference type="Proteomes" id="UP000054270">
    <property type="component" value="Unassembled WGS sequence"/>
</dbReference>
<evidence type="ECO:0000256" key="5">
    <source>
        <dbReference type="RuleBase" id="RU003829"/>
    </source>
</evidence>
<dbReference type="EMBL" id="KN817563">
    <property type="protein sequence ID" value="KJA20855.1"/>
    <property type="molecule type" value="Genomic_DNA"/>
</dbReference>
<dbReference type="InterPro" id="IPR001309">
    <property type="entry name" value="Pept_C14_p20"/>
</dbReference>
<comment type="similarity">
    <text evidence="1 4 5">Belongs to the cullin family.</text>
</comment>
<evidence type="ECO:0000313" key="9">
    <source>
        <dbReference type="EMBL" id="KJA20855.1"/>
    </source>
</evidence>
<dbReference type="FunFam" id="1.10.10.10:FF:000014">
    <property type="entry name" value="Cullin 1"/>
    <property type="match status" value="1"/>
</dbReference>
<dbReference type="Gene3D" id="1.20.1310.10">
    <property type="entry name" value="Cullin Repeats"/>
    <property type="match status" value="4"/>
</dbReference>
<evidence type="ECO:0008006" key="11">
    <source>
        <dbReference type="Google" id="ProtNLM"/>
    </source>
</evidence>
<dbReference type="GO" id="GO:0004197">
    <property type="term" value="F:cysteine-type endopeptidase activity"/>
    <property type="evidence" value="ECO:0007669"/>
    <property type="project" value="InterPro"/>
</dbReference>
<keyword evidence="10" id="KW-1185">Reference proteome</keyword>
<feature type="region of interest" description="Disordered" evidence="6">
    <location>
        <begin position="357"/>
        <end position="376"/>
    </location>
</feature>
<dbReference type="InterPro" id="IPR016159">
    <property type="entry name" value="Cullin_repeat-like_dom_sf"/>
</dbReference>
<dbReference type="SMART" id="SM00884">
    <property type="entry name" value="Cullin_Nedd8"/>
    <property type="match status" value="1"/>
</dbReference>
<dbReference type="PROSITE" id="PS50208">
    <property type="entry name" value="CASPASE_P20"/>
    <property type="match status" value="1"/>
</dbReference>
<evidence type="ECO:0000259" key="8">
    <source>
        <dbReference type="PROSITE" id="PS50208"/>
    </source>
</evidence>
<dbReference type="PANTHER" id="PTHR11932">
    <property type="entry name" value="CULLIN"/>
    <property type="match status" value="1"/>
</dbReference>
<dbReference type="InterPro" id="IPR036317">
    <property type="entry name" value="Cullin_homology_sf"/>
</dbReference>
<evidence type="ECO:0000313" key="10">
    <source>
        <dbReference type="Proteomes" id="UP000054270"/>
    </source>
</evidence>
<dbReference type="SUPFAM" id="SSF74788">
    <property type="entry name" value="Cullin repeat-like"/>
    <property type="match status" value="1"/>
</dbReference>
<dbReference type="SUPFAM" id="SSF46785">
    <property type="entry name" value="Winged helix' DNA-binding domain"/>
    <property type="match status" value="1"/>
</dbReference>
<dbReference type="Gene3D" id="1.10.10.10">
    <property type="entry name" value="Winged helix-like DNA-binding domain superfamily/Winged helix DNA-binding domain"/>
    <property type="match status" value="1"/>
</dbReference>
<dbReference type="GO" id="GO:0031625">
    <property type="term" value="F:ubiquitin protein ligase binding"/>
    <property type="evidence" value="ECO:0007669"/>
    <property type="project" value="InterPro"/>
</dbReference>
<evidence type="ECO:0000256" key="2">
    <source>
        <dbReference type="ARBA" id="ARBA00022499"/>
    </source>
</evidence>
<dbReference type="InterPro" id="IPR059120">
    <property type="entry name" value="Cullin-like_AB"/>
</dbReference>
<dbReference type="OrthoDB" id="27073at2759"/>
<dbReference type="InterPro" id="IPR016158">
    <property type="entry name" value="Cullin_homology"/>
</dbReference>
<gene>
    <name evidence="9" type="ORF">HYPSUDRAFT_203447</name>
</gene>
<dbReference type="SUPFAM" id="SSF75632">
    <property type="entry name" value="Cullin homology domain"/>
    <property type="match status" value="1"/>
</dbReference>
<evidence type="ECO:0000259" key="7">
    <source>
        <dbReference type="PROSITE" id="PS50069"/>
    </source>
</evidence>
<name>A0A0D2PLQ5_HYPSF</name>
<dbReference type="Pfam" id="PF26557">
    <property type="entry name" value="Cullin_AB"/>
    <property type="match status" value="1"/>
</dbReference>